<name>B3G2M2_PSEAI</name>
<gene>
    <name evidence="2" type="ORF">PACL_0496</name>
</gene>
<protein>
    <submittedName>
        <fullName evidence="2">Uncharacterized protein</fullName>
    </submittedName>
</protein>
<evidence type="ECO:0000256" key="1">
    <source>
        <dbReference type="SAM" id="MobiDB-lite"/>
    </source>
</evidence>
<dbReference type="EMBL" id="EU595752">
    <property type="protein sequence ID" value="ACD39284.1"/>
    <property type="molecule type" value="Genomic_DNA"/>
</dbReference>
<proteinExistence type="predicted"/>
<organism evidence="2">
    <name type="scientific">Pseudomonas aeruginosa</name>
    <dbReference type="NCBI Taxonomy" id="287"/>
    <lineage>
        <taxon>Bacteria</taxon>
        <taxon>Pseudomonadati</taxon>
        <taxon>Pseudomonadota</taxon>
        <taxon>Gammaproteobacteria</taxon>
        <taxon>Pseudomonadales</taxon>
        <taxon>Pseudomonadaceae</taxon>
        <taxon>Pseudomonas</taxon>
    </lineage>
</organism>
<accession>B3G2M2</accession>
<evidence type="ECO:0000313" key="2">
    <source>
        <dbReference type="EMBL" id="ACD39284.1"/>
    </source>
</evidence>
<sequence length="1456" mass="162245">MQWSAVRHLEMKRTFRKLRKPEQLANDFSSGWDQGSRAEGIDWGELLKYPRVLLVSEAGAGKTYECQQQAAALFDRAEAAFFLPLEAVAAGGIGSELYGPHLLRFQQWQASSSQVAYFFLDSIDELQLVHKSFREALKRLAHDLEGALGRATIVVTSRPVAIDRRAFQEILPVPQPAREALNGEQFVRIAVHGSLEGKHDQPPPFIEVELLPLTNMQIIEFSRDQGVLSPEALLSAIDARHALDFARRPQDLIELCDDWREHGEIRSHFEQVKNHALSRLTARPDRREQADLSIEKAFLGAQRLALAVILGRRLTIRYSAGADTENSGEAPIDPRLLLSDWGAKEIIALLERPIFAEGGYGRVRFHHRSVMEYLAARQIHLLIESGKLSGSAAKRLIFGLTYTNKKLLKPSMRPVAGWLSLLRPDVFDEVLEVEPSTLLTHGDPESLTELQRERALLAFVECYGKGQWRGLVVPDLQVARLAQAALSDTILTAWNSGVENPEVRELLLRLISAGRLGKCADLAASIALDSNCSEEERFEALVALSNLEDQRLEALIEAVVTLAPSWTERIARWVGSYLYPEHVSDAQLLQLLVNVRGGSRYSGDYAARIARVIEKAELSTNRLEALLPGLLALTRSNIEERDDQLVDRSARLEASAILRALCIRLLEHGAYSSELIQASVLVLRVSETGSALRKGSTELRTLLEALPSANRRQVFEADLSCIAMLESGKVVRNRLVRLVYDGALSYTREKDWQWVLDALSEREAPADLRTVLLQLAVHFVPTCSGDSDFISIRKAAADSQALITELNEAIEANKPSEATLRIQDEQRKRKERQEKKTLSLQQEWLAFWSEVAKRPALALAPGRLHTTIWNLWIVLRNKGGGSEEGRWDRAFLEMHFGHEATSAIRQALSAYWRSMTPSVRSERKAGEKNTYLVVWSIGLVGIYAEAEDPTWTSRLNGDEAELAARYALLELNGLPSWLVALVKEHAVYVESILGGELDDELAEPPGNGRWHSTLLQGLRYGPAQIAKLLQPRLSAWLGGPGENLMQLPHSESGENKLDQVVRVLATHGDQSVRTELEDLAANQVETAPDTPFLFFWLPVLCRANAARGTAKLLDLLGEYPVEQDGIAVRAIGSLFNERSNDSTDWSSLTADLLLKLTISIHRHVKPEDDLVHENVYSPGPRDYAENGRRYVFEALMQASGPDAMRAKLELAAHPIFGHLRDRIAALAHERLAAEVDSSVAEIPELATLFEGKELPPKTGTDMAKLLVDRIDDLQELMLRDTGPRAAWAMVNDENSLRPAIARELELAAWGAYTVDQEAVTVDGKETDIRLRSVSGHQATIELKVGEKSRSARMLRDTVEKQLVNKYMAHKMARTGCLLVTVSNPKKRWQHPETKALIDRFQLQELLDTAAQAAQQRLGGDARVMARVLDLTPRLTTEAEAVSKAPTSSRRPSPGRK</sequence>
<feature type="region of interest" description="Disordered" evidence="1">
    <location>
        <begin position="1437"/>
        <end position="1456"/>
    </location>
</feature>
<reference evidence="2" key="1">
    <citation type="journal article" date="2008" name="Genomics">
        <title>Large-insert genome analysis technology detects structural variation in Pseudomonas aeruginosa clinical strains from cystic fibrosis patients.</title>
        <authorList>
            <person name="Hayden H.S."/>
            <person name="Gillett W."/>
            <person name="Saenphimmachak C."/>
            <person name="Lim R."/>
            <person name="Zhou Y."/>
            <person name="Jacobs M.A."/>
            <person name="Chang J."/>
            <person name="Rohmer L."/>
            <person name="D'Argenio D.A."/>
            <person name="Palmieri A."/>
            <person name="Levy R."/>
            <person name="Haugen E."/>
            <person name="Wong G.K."/>
            <person name="Brittnacher M.J."/>
            <person name="Burns J.L."/>
            <person name="Miller S.I."/>
            <person name="Olson M.V."/>
            <person name="Kaul R."/>
        </authorList>
    </citation>
    <scope>NUCLEOTIDE SEQUENCE</scope>
    <source>
        <strain evidence="2">PACS171b</strain>
    </source>
</reference>